<reference evidence="10 11" key="1">
    <citation type="journal article" date="2021" name="Elife">
        <title>Chloroplast acquisition without the gene transfer in kleptoplastic sea slugs, Plakobranchus ocellatus.</title>
        <authorList>
            <person name="Maeda T."/>
            <person name="Takahashi S."/>
            <person name="Yoshida T."/>
            <person name="Shimamura S."/>
            <person name="Takaki Y."/>
            <person name="Nagai Y."/>
            <person name="Toyoda A."/>
            <person name="Suzuki Y."/>
            <person name="Arimoto A."/>
            <person name="Ishii H."/>
            <person name="Satoh N."/>
            <person name="Nishiyama T."/>
            <person name="Hasebe M."/>
            <person name="Maruyama T."/>
            <person name="Minagawa J."/>
            <person name="Obokata J."/>
            <person name="Shigenobu S."/>
        </authorList>
    </citation>
    <scope>NUCLEOTIDE SEQUENCE [LARGE SCALE GENOMIC DNA]</scope>
</reference>
<feature type="compositionally biased region" description="Low complexity" evidence="7">
    <location>
        <begin position="967"/>
        <end position="977"/>
    </location>
</feature>
<feature type="compositionally biased region" description="Polar residues" evidence="7">
    <location>
        <begin position="538"/>
        <end position="558"/>
    </location>
</feature>
<comment type="similarity">
    <text evidence="2">Belongs to the NAB family.</text>
</comment>
<evidence type="ECO:0000313" key="10">
    <source>
        <dbReference type="EMBL" id="GFN75952.1"/>
    </source>
</evidence>
<evidence type="ECO:0000313" key="11">
    <source>
        <dbReference type="Proteomes" id="UP000735302"/>
    </source>
</evidence>
<keyword evidence="11" id="KW-1185">Reference proteome</keyword>
<evidence type="ECO:0000256" key="4">
    <source>
        <dbReference type="ARBA" id="ARBA00023015"/>
    </source>
</evidence>
<feature type="compositionally biased region" description="Basic and acidic residues" evidence="7">
    <location>
        <begin position="901"/>
        <end position="913"/>
    </location>
</feature>
<dbReference type="GO" id="GO:0045892">
    <property type="term" value="P:negative regulation of DNA-templated transcription"/>
    <property type="evidence" value="ECO:0007669"/>
    <property type="project" value="InterPro"/>
</dbReference>
<feature type="region of interest" description="Disordered" evidence="7">
    <location>
        <begin position="100"/>
        <end position="263"/>
    </location>
</feature>
<dbReference type="AlphaFoldDB" id="A0AAV3Y119"/>
<evidence type="ECO:0000259" key="8">
    <source>
        <dbReference type="Pfam" id="PF04904"/>
    </source>
</evidence>
<organism evidence="10 11">
    <name type="scientific">Plakobranchus ocellatus</name>
    <dbReference type="NCBI Taxonomy" id="259542"/>
    <lineage>
        <taxon>Eukaryota</taxon>
        <taxon>Metazoa</taxon>
        <taxon>Spiralia</taxon>
        <taxon>Lophotrochozoa</taxon>
        <taxon>Mollusca</taxon>
        <taxon>Gastropoda</taxon>
        <taxon>Heterobranchia</taxon>
        <taxon>Euthyneura</taxon>
        <taxon>Panpulmonata</taxon>
        <taxon>Sacoglossa</taxon>
        <taxon>Placobranchoidea</taxon>
        <taxon>Plakobranchidae</taxon>
        <taxon>Plakobranchus</taxon>
    </lineage>
</organism>
<comment type="caution">
    <text evidence="10">The sequence shown here is derived from an EMBL/GenBank/DDBJ whole genome shotgun (WGS) entry which is preliminary data.</text>
</comment>
<dbReference type="Proteomes" id="UP000735302">
    <property type="component" value="Unassembled WGS sequence"/>
</dbReference>
<dbReference type="InterPro" id="IPR006989">
    <property type="entry name" value="NAB_co-repressor_dom"/>
</dbReference>
<feature type="compositionally biased region" description="Polar residues" evidence="7">
    <location>
        <begin position="143"/>
        <end position="172"/>
    </location>
</feature>
<feature type="compositionally biased region" description="Polar residues" evidence="7">
    <location>
        <begin position="113"/>
        <end position="129"/>
    </location>
</feature>
<feature type="region of interest" description="Disordered" evidence="7">
    <location>
        <begin position="756"/>
        <end position="778"/>
    </location>
</feature>
<dbReference type="PANTHER" id="PTHR12623:SF10">
    <property type="entry name" value="NGFI-A-BINDING PROTEIN HOMOLOG"/>
    <property type="match status" value="1"/>
</dbReference>
<feature type="compositionally biased region" description="Low complexity" evidence="7">
    <location>
        <begin position="620"/>
        <end position="629"/>
    </location>
</feature>
<evidence type="ECO:0000256" key="5">
    <source>
        <dbReference type="ARBA" id="ARBA00023163"/>
    </source>
</evidence>
<dbReference type="InterPro" id="IPR013761">
    <property type="entry name" value="SAM/pointed_sf"/>
</dbReference>
<feature type="compositionally biased region" description="Low complexity" evidence="7">
    <location>
        <begin position="812"/>
        <end position="823"/>
    </location>
</feature>
<dbReference type="PANTHER" id="PTHR12623">
    <property type="entry name" value="NGFI-A BINDING PROTEIN"/>
    <property type="match status" value="1"/>
</dbReference>
<dbReference type="InterPro" id="IPR039040">
    <property type="entry name" value="NAB_fam"/>
</dbReference>
<evidence type="ECO:0000256" key="1">
    <source>
        <dbReference type="ARBA" id="ARBA00004123"/>
    </source>
</evidence>
<feature type="compositionally biased region" description="Polar residues" evidence="7">
    <location>
        <begin position="609"/>
        <end position="619"/>
    </location>
</feature>
<feature type="region of interest" description="Disordered" evidence="7">
    <location>
        <begin position="791"/>
        <end position="1023"/>
    </location>
</feature>
<evidence type="ECO:0000256" key="7">
    <source>
        <dbReference type="SAM" id="MobiDB-lite"/>
    </source>
</evidence>
<dbReference type="Gene3D" id="1.20.120.2010">
    <property type="entry name" value="NAB conserved domain 2"/>
    <property type="match status" value="1"/>
</dbReference>
<gene>
    <name evidence="10" type="ORF">PoB_000245800</name>
</gene>
<feature type="compositionally biased region" description="Low complexity" evidence="7">
    <location>
        <begin position="559"/>
        <end position="608"/>
    </location>
</feature>
<dbReference type="InterPro" id="IPR006988">
    <property type="entry name" value="Nab_N"/>
</dbReference>
<name>A0AAV3Y119_9GAST</name>
<evidence type="ECO:0000259" key="9">
    <source>
        <dbReference type="Pfam" id="PF04905"/>
    </source>
</evidence>
<dbReference type="Gene3D" id="1.10.150.50">
    <property type="entry name" value="Transcription Factor, Ets-1"/>
    <property type="match status" value="1"/>
</dbReference>
<dbReference type="Pfam" id="PF04905">
    <property type="entry name" value="NCD2"/>
    <property type="match status" value="1"/>
</dbReference>
<dbReference type="Pfam" id="PF04904">
    <property type="entry name" value="SAM_NCD1"/>
    <property type="match status" value="1"/>
</dbReference>
<evidence type="ECO:0000256" key="6">
    <source>
        <dbReference type="ARBA" id="ARBA00023242"/>
    </source>
</evidence>
<proteinExistence type="inferred from homology"/>
<dbReference type="GO" id="GO:0005634">
    <property type="term" value="C:nucleus"/>
    <property type="evidence" value="ECO:0007669"/>
    <property type="project" value="UniProtKB-SubCell"/>
</dbReference>
<keyword evidence="5" id="KW-0804">Transcription</keyword>
<feature type="compositionally biased region" description="Low complexity" evidence="7">
    <location>
        <begin position="928"/>
        <end position="957"/>
    </location>
</feature>
<keyword evidence="3" id="KW-0678">Repressor</keyword>
<evidence type="ECO:0000256" key="2">
    <source>
        <dbReference type="ARBA" id="ARBA00008864"/>
    </source>
</evidence>
<dbReference type="InterPro" id="IPR038398">
    <property type="entry name" value="NCD2_sf"/>
</dbReference>
<sequence>MATTLQPSTNSELQLYRVLQRANLLQYFDTFITQGGDDVQQLCEAGEDEFLEIMALVGMASKPLHVRRLQKALQEWVANPTAFDVPKKFPTIVMSMAGGGGASGCGSRPGSTPSPMSSTEASLSPTHSIPCSLAEPQHHLARPNNSSNASATPGIQTGSTSASHNAGTGSNHVDNHKAGQNSSSSHAQSSNSHPSPSASGNTVTSPGLEQSPPWALQTRGPTPPDPATSGIRRGARGGAPGSMTILPTEPAHPSPPDSPHHFKDVIKDGVYNPNDAAYIPTVSHPVLMEHQISAIAAAATTLARNLPTIEPKTLPKKQNSKDITTVMLMNPDDPNRLDAMRKYAAIYGRFDSKRKNHRPMSLHEISVNEAAAQLCNHFPALLTRREELFPLARQVVRDSGYQYSKGHSRLAKPDLAYHEFECVNAPSRAAEVLVQPKLETVEQLTLSQASHLSPFASAPGPVALSADEDTYNELQVSECSVGALAWNAVGSNKHDQITYGTNHPNHVFICLSFCRYKKGGPKGLGGCDRVNLSFKQQTSKQGMKKNFNNNIVGSNSFVSNNNRMPSSNNNNNNNSTYRFNNSPNNNGGGVFSSNMNNSNNNSNNLGNGTSFHSNGTVNGSNSDTDTSASNNNPLNTLCLAAMQNHRDSLFEEGLRIATQYGMSDFAKELIGMKTQGKVLGSDDSGISMGTSYFPQSSAALAPSPSSLFTSSSSPAASSAVTAVASSMAAAVSSDNISASSPEYLAPASGCRIHTPPSSAAVPVSTLPSSSSSLPLSSPSPASVLFPSSVISPKQAKSPKGNKRSCDNPSLVSSSTSSAKSAKISKSDEKDSAQATSSSAESSVTSSSSSATPTPKISSNQDSSITNNINTNPTTPATTSEQQGSTTTTTTITTKSGQVIEVETRRSSRRKNGEPDYYLINGGEKRFRSSSTSSSAGSTPNASNSNFTVGASPSGRRGSSSDRRKLSSEGMSSISSPSKPYILEPCHNNNNNNNNNSKNSNGSGDSRATRLDVNEVRFRNPPGEIHKVRMGFQQRIEPSDKDKR</sequence>
<accession>A0AAV3Y119</accession>
<evidence type="ECO:0000256" key="3">
    <source>
        <dbReference type="ARBA" id="ARBA00022491"/>
    </source>
</evidence>
<feature type="domain" description="Nab N-terminal" evidence="8">
    <location>
        <begin position="7"/>
        <end position="84"/>
    </location>
</feature>
<dbReference type="GO" id="GO:0003712">
    <property type="term" value="F:transcription coregulator activity"/>
    <property type="evidence" value="ECO:0007669"/>
    <property type="project" value="InterPro"/>
</dbReference>
<keyword evidence="4" id="KW-0805">Transcription regulation</keyword>
<feature type="compositionally biased region" description="Low complexity" evidence="7">
    <location>
        <begin position="180"/>
        <end position="199"/>
    </location>
</feature>
<protein>
    <submittedName>
        <fullName evidence="10">Ngfi-a-binding protein 1</fullName>
    </submittedName>
</protein>
<feature type="domain" description="NAB co-repressor" evidence="9">
    <location>
        <begin position="287"/>
        <end position="409"/>
    </location>
</feature>
<feature type="region of interest" description="Disordered" evidence="7">
    <location>
        <begin position="538"/>
        <end position="629"/>
    </location>
</feature>
<dbReference type="EMBL" id="BLXT01000311">
    <property type="protein sequence ID" value="GFN75952.1"/>
    <property type="molecule type" value="Genomic_DNA"/>
</dbReference>
<keyword evidence="6" id="KW-0539">Nucleus</keyword>
<feature type="compositionally biased region" description="Low complexity" evidence="7">
    <location>
        <begin position="987"/>
        <end position="1000"/>
    </location>
</feature>
<comment type="subcellular location">
    <subcellularLocation>
        <location evidence="1">Nucleus</location>
    </subcellularLocation>
</comment>
<feature type="compositionally biased region" description="Low complexity" evidence="7">
    <location>
        <begin position="832"/>
        <end position="897"/>
    </location>
</feature>
<feature type="compositionally biased region" description="Basic and acidic residues" evidence="7">
    <location>
        <begin position="1006"/>
        <end position="1017"/>
    </location>
</feature>